<evidence type="ECO:0000313" key="1">
    <source>
        <dbReference type="EMBL" id="MCS0583577.1"/>
    </source>
</evidence>
<proteinExistence type="predicted"/>
<evidence type="ECO:0000313" key="2">
    <source>
        <dbReference type="Proteomes" id="UP001204151"/>
    </source>
</evidence>
<dbReference type="Proteomes" id="UP001204151">
    <property type="component" value="Unassembled WGS sequence"/>
</dbReference>
<accession>A0ABT1ZUI7</accession>
<dbReference type="EMBL" id="JANUGW010000014">
    <property type="protein sequence ID" value="MCS0583577.1"/>
    <property type="molecule type" value="Genomic_DNA"/>
</dbReference>
<protein>
    <recommendedName>
        <fullName evidence="3">Methyl-accepting chemotaxis protein</fullName>
    </recommendedName>
</protein>
<dbReference type="RefSeq" id="WP_258818162.1">
    <property type="nucleotide sequence ID" value="NZ_JANUGW010000014.1"/>
</dbReference>
<name>A0ABT1ZUI7_9BURK</name>
<sequence length="217" mass="24231">MHFETPSKVVKSFKEFLSHYAMIVLSILTALALEQIALSTHHQAEASSAKVEIEQEIRENHARISAASKELDETLKVWRALMADGVVQLKAHNASSSERLNLLRKAASYYRDGLPSLRTNAWDAAIASQSVNYLNQSDLRRYSELYSTQKFVSQTVLNLALDGTIQNMADMTLALNTENVDPLEAVRILNWRVRTLSMIQSNLAQLDAALNKASSVK</sequence>
<keyword evidence="2" id="KW-1185">Reference proteome</keyword>
<reference evidence="1 2" key="1">
    <citation type="submission" date="2022-08" db="EMBL/GenBank/DDBJ databases">
        <title>Reclassification of Massilia species as members of the genera Telluria, Duganella, Pseudoduganella, Mokoshia gen. nov. and Zemynaea gen. nov. using orthogonal and non-orthogonal genome-based approaches.</title>
        <authorList>
            <person name="Bowman J.P."/>
        </authorList>
    </citation>
    <scope>NUCLEOTIDE SEQUENCE [LARGE SCALE GENOMIC DNA]</scope>
    <source>
        <strain evidence="1 2">JCM 31316</strain>
    </source>
</reference>
<gene>
    <name evidence="1" type="ORF">NX784_18455</name>
</gene>
<organism evidence="1 2">
    <name type="scientific">Massilia pinisoli</name>
    <dbReference type="NCBI Taxonomy" id="1772194"/>
    <lineage>
        <taxon>Bacteria</taxon>
        <taxon>Pseudomonadati</taxon>
        <taxon>Pseudomonadota</taxon>
        <taxon>Betaproteobacteria</taxon>
        <taxon>Burkholderiales</taxon>
        <taxon>Oxalobacteraceae</taxon>
        <taxon>Telluria group</taxon>
        <taxon>Massilia</taxon>
    </lineage>
</organism>
<comment type="caution">
    <text evidence="1">The sequence shown here is derived from an EMBL/GenBank/DDBJ whole genome shotgun (WGS) entry which is preliminary data.</text>
</comment>
<evidence type="ECO:0008006" key="3">
    <source>
        <dbReference type="Google" id="ProtNLM"/>
    </source>
</evidence>